<keyword evidence="4 7" id="KW-0418">Kinase</keyword>
<reference evidence="7 8" key="1">
    <citation type="journal article" date="2010" name="J. Bacteriol.">
        <title>Genome sequences of Oceanicola granulosus HTCC2516(T) and Oceanicola batsensis HTCC2597(TDelta).</title>
        <authorList>
            <person name="Thrash J.C."/>
            <person name="Cho J.C."/>
            <person name="Vergin K.L."/>
            <person name="Giovannoni S.J."/>
        </authorList>
    </citation>
    <scope>NUCLEOTIDE SEQUENCE [LARGE SCALE GENOMIC DNA]</scope>
    <source>
        <strain evidence="8">ATCC BAA-863 / DSM 15984 / KCTC 12145 / HTCC2597</strain>
    </source>
</reference>
<evidence type="ECO:0000256" key="5">
    <source>
        <dbReference type="ARBA" id="ARBA00022840"/>
    </source>
</evidence>
<dbReference type="RefSeq" id="WP_009805461.1">
    <property type="nucleotide sequence ID" value="NZ_CH724131.1"/>
</dbReference>
<gene>
    <name evidence="7" type="ORF">OB2597_06160</name>
</gene>
<evidence type="ECO:0000313" key="7">
    <source>
        <dbReference type="EMBL" id="EAQ04844.1"/>
    </source>
</evidence>
<evidence type="ECO:0000256" key="4">
    <source>
        <dbReference type="ARBA" id="ARBA00022777"/>
    </source>
</evidence>
<evidence type="ECO:0000256" key="3">
    <source>
        <dbReference type="ARBA" id="ARBA00022741"/>
    </source>
</evidence>
<dbReference type="GO" id="GO:0016301">
    <property type="term" value="F:kinase activity"/>
    <property type="evidence" value="ECO:0007669"/>
    <property type="project" value="UniProtKB-KW"/>
</dbReference>
<dbReference type="AlphaFoldDB" id="A3TT67"/>
<sequence>MILCCGEALIDMIPAPTDAGREGFVPHSGGAVFNTAIALGRLGVPAGMLTGLSTDMFGAQLMGDLAASRVDTGHVIRSDRPSTLAFVRLTGGKADYSFFDENSAGRMLTPDAMPDPAPGVRAMFFGGISLACEPAAGGYADLATRRAGDRVVMIDPNIRPGFIADPARYRARLEAMIAAADIVKLSDEDLDWLDPGPEPAAERIGGLLRRGPALAIMTRGRAGAVAVRSDGTKIEVQGRDVTVVDTVGAGDTFNAGLLASLDGQGLLTKAALRSLPEGALRAALSFAAEVAGVTVSRAGADPPWAHEVGGGGRSPD</sequence>
<dbReference type="InterPro" id="IPR011611">
    <property type="entry name" value="PfkB_dom"/>
</dbReference>
<dbReference type="CDD" id="cd01167">
    <property type="entry name" value="bac_FRK"/>
    <property type="match status" value="1"/>
</dbReference>
<organism evidence="7 8">
    <name type="scientific">Pseudooceanicola batsensis (strain ATCC BAA-863 / DSM 15984 / KCTC 12145 / HTCC2597)</name>
    <name type="common">Oceanicola batsensis</name>
    <dbReference type="NCBI Taxonomy" id="252305"/>
    <lineage>
        <taxon>Bacteria</taxon>
        <taxon>Pseudomonadati</taxon>
        <taxon>Pseudomonadota</taxon>
        <taxon>Alphaproteobacteria</taxon>
        <taxon>Rhodobacterales</taxon>
        <taxon>Paracoccaceae</taxon>
        <taxon>Pseudooceanicola</taxon>
    </lineage>
</organism>
<keyword evidence="3" id="KW-0547">Nucleotide-binding</keyword>
<dbReference type="Gene3D" id="3.40.1190.20">
    <property type="match status" value="1"/>
</dbReference>
<dbReference type="eggNOG" id="COG0524">
    <property type="taxonomic scope" value="Bacteria"/>
</dbReference>
<keyword evidence="8" id="KW-1185">Reference proteome</keyword>
<dbReference type="EMBL" id="AAMO01000001">
    <property type="protein sequence ID" value="EAQ04844.1"/>
    <property type="molecule type" value="Genomic_DNA"/>
</dbReference>
<dbReference type="PANTHER" id="PTHR43085">
    <property type="entry name" value="HEXOKINASE FAMILY MEMBER"/>
    <property type="match status" value="1"/>
</dbReference>
<keyword evidence="2" id="KW-0808">Transferase</keyword>
<evidence type="ECO:0000256" key="2">
    <source>
        <dbReference type="ARBA" id="ARBA00022679"/>
    </source>
</evidence>
<keyword evidence="5" id="KW-0067">ATP-binding</keyword>
<dbReference type="Pfam" id="PF00294">
    <property type="entry name" value="PfkB"/>
    <property type="match status" value="1"/>
</dbReference>
<evidence type="ECO:0000259" key="6">
    <source>
        <dbReference type="Pfam" id="PF00294"/>
    </source>
</evidence>
<protein>
    <submittedName>
        <fullName evidence="7">Putative Fructokinase</fullName>
    </submittedName>
</protein>
<dbReference type="PANTHER" id="PTHR43085:SF1">
    <property type="entry name" value="PSEUDOURIDINE KINASE-RELATED"/>
    <property type="match status" value="1"/>
</dbReference>
<dbReference type="InterPro" id="IPR050306">
    <property type="entry name" value="PfkB_Carbo_kinase"/>
</dbReference>
<dbReference type="PROSITE" id="PS00584">
    <property type="entry name" value="PFKB_KINASES_2"/>
    <property type="match status" value="1"/>
</dbReference>
<proteinExistence type="inferred from homology"/>
<dbReference type="InterPro" id="IPR029056">
    <property type="entry name" value="Ribokinase-like"/>
</dbReference>
<dbReference type="Proteomes" id="UP000004318">
    <property type="component" value="Unassembled WGS sequence"/>
</dbReference>
<dbReference type="InterPro" id="IPR002173">
    <property type="entry name" value="Carboh/pur_kinase_PfkB_CS"/>
</dbReference>
<name>A3TT67_PSEBH</name>
<feature type="domain" description="Carbohydrate kinase PfkB" evidence="6">
    <location>
        <begin position="2"/>
        <end position="303"/>
    </location>
</feature>
<comment type="similarity">
    <text evidence="1">Belongs to the carbohydrate kinase PfkB family.</text>
</comment>
<dbReference type="HOGENOM" id="CLU_027634_6_2_5"/>
<dbReference type="STRING" id="252305.OB2597_06160"/>
<accession>A3TT67</accession>
<comment type="caution">
    <text evidence="7">The sequence shown here is derived from an EMBL/GenBank/DDBJ whole genome shotgun (WGS) entry which is preliminary data.</text>
</comment>
<evidence type="ECO:0000256" key="1">
    <source>
        <dbReference type="ARBA" id="ARBA00010688"/>
    </source>
</evidence>
<dbReference type="SUPFAM" id="SSF53613">
    <property type="entry name" value="Ribokinase-like"/>
    <property type="match status" value="1"/>
</dbReference>
<dbReference type="GO" id="GO:0005524">
    <property type="term" value="F:ATP binding"/>
    <property type="evidence" value="ECO:0007669"/>
    <property type="project" value="UniProtKB-KW"/>
</dbReference>
<dbReference type="OrthoDB" id="9795789at2"/>
<evidence type="ECO:0000313" key="8">
    <source>
        <dbReference type="Proteomes" id="UP000004318"/>
    </source>
</evidence>